<dbReference type="Pfam" id="PF08263">
    <property type="entry name" value="LRRNT_2"/>
    <property type="match status" value="1"/>
</dbReference>
<evidence type="ECO:0000256" key="2">
    <source>
        <dbReference type="ARBA" id="ARBA00009592"/>
    </source>
</evidence>
<evidence type="ECO:0000256" key="9">
    <source>
        <dbReference type="ARBA" id="ARBA00023136"/>
    </source>
</evidence>
<reference evidence="15 16" key="1">
    <citation type="journal article" date="2018" name="Mol. Plant">
        <title>The genome of Artemisia annua provides insight into the evolution of Asteraceae family and artemisinin biosynthesis.</title>
        <authorList>
            <person name="Shen Q."/>
            <person name="Zhang L."/>
            <person name="Liao Z."/>
            <person name="Wang S."/>
            <person name="Yan T."/>
            <person name="Shi P."/>
            <person name="Liu M."/>
            <person name="Fu X."/>
            <person name="Pan Q."/>
            <person name="Wang Y."/>
            <person name="Lv Z."/>
            <person name="Lu X."/>
            <person name="Zhang F."/>
            <person name="Jiang W."/>
            <person name="Ma Y."/>
            <person name="Chen M."/>
            <person name="Hao X."/>
            <person name="Li L."/>
            <person name="Tang Y."/>
            <person name="Lv G."/>
            <person name="Zhou Y."/>
            <person name="Sun X."/>
            <person name="Brodelius P.E."/>
            <person name="Rose J.K.C."/>
            <person name="Tang K."/>
        </authorList>
    </citation>
    <scope>NUCLEOTIDE SEQUENCE [LARGE SCALE GENOMIC DNA]</scope>
    <source>
        <strain evidence="16">cv. Huhao1</strain>
        <tissue evidence="15">Leaf</tissue>
    </source>
</reference>
<evidence type="ECO:0000256" key="4">
    <source>
        <dbReference type="ARBA" id="ARBA00022614"/>
    </source>
</evidence>
<feature type="domain" description="Disease resistance R13L4/SHOC-2-like LRR" evidence="14">
    <location>
        <begin position="119"/>
        <end position="310"/>
    </location>
</feature>
<name>A0A2U1NTG6_ARTAN</name>
<dbReference type="GO" id="GO:0006952">
    <property type="term" value="P:defense response"/>
    <property type="evidence" value="ECO:0007669"/>
    <property type="project" value="UniProtKB-ARBA"/>
</dbReference>
<comment type="similarity">
    <text evidence="2">Belongs to the RLP family.</text>
</comment>
<dbReference type="EMBL" id="PKPP01002223">
    <property type="protein sequence ID" value="PWA76784.1"/>
    <property type="molecule type" value="Genomic_DNA"/>
</dbReference>
<proteinExistence type="inferred from homology"/>
<sequence length="1048" mass="116509">MSARFSFPYYSCCYLCLFFVAALFHLCSSNQNYDDVLCMDGERQALLEFKHGLIDEADRLASWVGEESDCCNWAGIVCDNYTGHVSRIHLAALEGHCDRLDYGTEKENKEGSKQRLKGNLSSSLVHLKQLQHLDLSCNDFGGIKVPEFIGSLESLRYLNLSNSKFGGIIPPLRNLTELQVLCLGTFYVSDESTSMMNMQGLSSLRLLHHLDMSGVNLSKATDWLQVMNTLPSLAKLFLSYCQLSHIYPHVSSLNLTSLSLLDLSINNFNSTFPRWIFSITSLVSLDLGGCNLHEPIPSSMYSFRDLTSLKLLYAWENDFVNSSIVLKELSSSLGNNLILLDISSCGVSSSVLDSLHNLTSLHSLYLSKNQLTKIIPNSLCNFCNLKEIDLSGNDFSTVNLTYLLESFFECKAPALESLFISNSGLSGHLPASIGRLSLLRLLSLRKNQISGPIPYAIGQLSLMEGIDIAYNQLNGSLPDWIGQLSSLKFLGFSYNQLDGSLPISIGQLSKLERLGLSYNLLKGVVTEAHFAKLVSLKYLNGKGNKLILRPRLENWIPPFKMRYLYLNSWSLGPQFPVWLQSQSDLEGLDISNTYITEDIPESIWRSFTNIKCLDMSKNRIRGTLLSIPATLRLLDLSFNEFTGKLSHLSNSSLPISLDLSSNSFTGSVHSLLCSNGVKETQLLNLGNNSLSGVIPECWEKWPTLHFLNLENNNFFGEIPRTLGSLSYLRSLNMRGNKISGILPDSLMNLTGLEILQLGRNELVGRIPKSLGLNLPFLRLLNLRSNNFDGNIPHQLCYLTTVQILDLADNNLSGNIPRCFHNFTVLSGKENISTDHLGSFYIVYGGATNATDLLVTKGREDTYGTNLQFMMLLDLSSNNLTGHIPSELTTLVKLISLNLSRNQLTGRIPEKIGNLKSLESFDVSLNKLYGELPMSLSGLNSLSSFNVSYNNLTGRVPSSTQLQSLNVSSFLGNNLCGAPLTKPCAVKVPDMKDQDQDDGSHGTDWGLIISTVFGLIAGFWIVMIPLIVSRSWRIAYFHFFSELKNKFFK</sequence>
<dbReference type="AlphaFoldDB" id="A0A2U1NTG6"/>
<evidence type="ECO:0000256" key="10">
    <source>
        <dbReference type="ARBA" id="ARBA00023180"/>
    </source>
</evidence>
<dbReference type="GO" id="GO:0005886">
    <property type="term" value="C:plasma membrane"/>
    <property type="evidence" value="ECO:0007669"/>
    <property type="project" value="UniProtKB-SubCell"/>
</dbReference>
<evidence type="ECO:0000256" key="6">
    <source>
        <dbReference type="ARBA" id="ARBA00022729"/>
    </source>
</evidence>
<dbReference type="PROSITE" id="PS51450">
    <property type="entry name" value="LRR"/>
    <property type="match status" value="1"/>
</dbReference>
<keyword evidence="8 11" id="KW-1133">Transmembrane helix</keyword>
<dbReference type="Pfam" id="PF00560">
    <property type="entry name" value="LRR_1"/>
    <property type="match status" value="8"/>
</dbReference>
<dbReference type="FunFam" id="3.80.10.10:FF:000111">
    <property type="entry name" value="LRR receptor-like serine/threonine-protein kinase ERECTA"/>
    <property type="match status" value="1"/>
</dbReference>
<evidence type="ECO:0000256" key="5">
    <source>
        <dbReference type="ARBA" id="ARBA00022692"/>
    </source>
</evidence>
<comment type="subcellular location">
    <subcellularLocation>
        <location evidence="1">Cell membrane</location>
        <topology evidence="1">Single-pass type I membrane protein</topology>
    </subcellularLocation>
</comment>
<dbReference type="InterPro" id="IPR055414">
    <property type="entry name" value="LRR_R13L4/SHOC2-like"/>
</dbReference>
<dbReference type="InterPro" id="IPR032675">
    <property type="entry name" value="LRR_dom_sf"/>
</dbReference>
<dbReference type="GO" id="GO:0051707">
    <property type="term" value="P:response to other organism"/>
    <property type="evidence" value="ECO:0007669"/>
    <property type="project" value="UniProtKB-ARBA"/>
</dbReference>
<keyword evidence="6 12" id="KW-0732">Signal</keyword>
<feature type="signal peptide" evidence="12">
    <location>
        <begin position="1"/>
        <end position="29"/>
    </location>
</feature>
<evidence type="ECO:0000256" key="7">
    <source>
        <dbReference type="ARBA" id="ARBA00022737"/>
    </source>
</evidence>
<dbReference type="STRING" id="35608.A0A2U1NTG6"/>
<dbReference type="InterPro" id="IPR013210">
    <property type="entry name" value="LRR_N_plant-typ"/>
</dbReference>
<feature type="transmembrane region" description="Helical" evidence="11">
    <location>
        <begin position="1004"/>
        <end position="1027"/>
    </location>
</feature>
<evidence type="ECO:0000313" key="15">
    <source>
        <dbReference type="EMBL" id="PWA76784.1"/>
    </source>
</evidence>
<feature type="chain" id="PRO_5015415689" evidence="12">
    <location>
        <begin position="30"/>
        <end position="1048"/>
    </location>
</feature>
<keyword evidence="7" id="KW-0677">Repeat</keyword>
<dbReference type="PANTHER" id="PTHR48063:SF99">
    <property type="entry name" value="LEUCINE-RICH REPEAT-CONTAINING, PLANT-TYPE, LEUCINE-RICH REPEAT DOMAIN SUPERFAMILY"/>
    <property type="match status" value="1"/>
</dbReference>
<dbReference type="FunFam" id="3.80.10.10:FF:000095">
    <property type="entry name" value="LRR receptor-like serine/threonine-protein kinase GSO1"/>
    <property type="match status" value="1"/>
</dbReference>
<dbReference type="Gene3D" id="3.80.10.10">
    <property type="entry name" value="Ribonuclease Inhibitor"/>
    <property type="match status" value="5"/>
</dbReference>
<feature type="domain" description="Disease resistance R13L4/SHOC-2-like LRR" evidence="14">
    <location>
        <begin position="427"/>
        <end position="591"/>
    </location>
</feature>
<evidence type="ECO:0000256" key="11">
    <source>
        <dbReference type="SAM" id="Phobius"/>
    </source>
</evidence>
<evidence type="ECO:0000313" key="16">
    <source>
        <dbReference type="Proteomes" id="UP000245207"/>
    </source>
</evidence>
<accession>A0A2U1NTG6</accession>
<organism evidence="15 16">
    <name type="scientific">Artemisia annua</name>
    <name type="common">Sweet wormwood</name>
    <dbReference type="NCBI Taxonomy" id="35608"/>
    <lineage>
        <taxon>Eukaryota</taxon>
        <taxon>Viridiplantae</taxon>
        <taxon>Streptophyta</taxon>
        <taxon>Embryophyta</taxon>
        <taxon>Tracheophyta</taxon>
        <taxon>Spermatophyta</taxon>
        <taxon>Magnoliopsida</taxon>
        <taxon>eudicotyledons</taxon>
        <taxon>Gunneridae</taxon>
        <taxon>Pentapetalae</taxon>
        <taxon>asterids</taxon>
        <taxon>campanulids</taxon>
        <taxon>Asterales</taxon>
        <taxon>Asteraceae</taxon>
        <taxon>Asteroideae</taxon>
        <taxon>Anthemideae</taxon>
        <taxon>Artemisiinae</taxon>
        <taxon>Artemisia</taxon>
    </lineage>
</organism>
<keyword evidence="10" id="KW-0325">Glycoprotein</keyword>
<dbReference type="InterPro" id="IPR001611">
    <property type="entry name" value="Leu-rich_rpt"/>
</dbReference>
<dbReference type="SUPFAM" id="SSF52058">
    <property type="entry name" value="L domain-like"/>
    <property type="match status" value="3"/>
</dbReference>
<evidence type="ECO:0000256" key="3">
    <source>
        <dbReference type="ARBA" id="ARBA00022475"/>
    </source>
</evidence>
<keyword evidence="16" id="KW-1185">Reference proteome</keyword>
<comment type="caution">
    <text evidence="15">The sequence shown here is derived from an EMBL/GenBank/DDBJ whole genome shotgun (WGS) entry which is preliminary data.</text>
</comment>
<protein>
    <submittedName>
        <fullName evidence="15">Leucine-rich repeat protein</fullName>
    </submittedName>
</protein>
<dbReference type="SMART" id="SM00369">
    <property type="entry name" value="LRR_TYP"/>
    <property type="match status" value="11"/>
</dbReference>
<feature type="domain" description="Leucine-rich repeat-containing N-terminal plant-type" evidence="13">
    <location>
        <begin position="40"/>
        <end position="79"/>
    </location>
</feature>
<keyword evidence="5 11" id="KW-0812">Transmembrane</keyword>
<dbReference type="Proteomes" id="UP000245207">
    <property type="component" value="Unassembled WGS sequence"/>
</dbReference>
<dbReference type="InterPro" id="IPR046956">
    <property type="entry name" value="RLP23-like"/>
</dbReference>
<dbReference type="InterPro" id="IPR003591">
    <property type="entry name" value="Leu-rich_rpt_typical-subtyp"/>
</dbReference>
<dbReference type="OrthoDB" id="1600340at2759"/>
<keyword evidence="3" id="KW-1003">Cell membrane</keyword>
<evidence type="ECO:0000256" key="12">
    <source>
        <dbReference type="SAM" id="SignalP"/>
    </source>
</evidence>
<keyword evidence="9 11" id="KW-0472">Membrane</keyword>
<dbReference type="Pfam" id="PF23598">
    <property type="entry name" value="LRR_14"/>
    <property type="match status" value="2"/>
</dbReference>
<gene>
    <name evidence="15" type="ORF">CTI12_AA230510</name>
</gene>
<evidence type="ECO:0000259" key="13">
    <source>
        <dbReference type="Pfam" id="PF08263"/>
    </source>
</evidence>
<dbReference type="PANTHER" id="PTHR48063">
    <property type="entry name" value="LRR RECEPTOR-LIKE KINASE"/>
    <property type="match status" value="1"/>
</dbReference>
<evidence type="ECO:0000256" key="8">
    <source>
        <dbReference type="ARBA" id="ARBA00022989"/>
    </source>
</evidence>
<evidence type="ECO:0000259" key="14">
    <source>
        <dbReference type="Pfam" id="PF23598"/>
    </source>
</evidence>
<keyword evidence="4" id="KW-0433">Leucine-rich repeat</keyword>
<dbReference type="FunFam" id="3.80.10.10:FF:000041">
    <property type="entry name" value="LRR receptor-like serine/threonine-protein kinase ERECTA"/>
    <property type="match status" value="1"/>
</dbReference>
<evidence type="ECO:0000256" key="1">
    <source>
        <dbReference type="ARBA" id="ARBA00004251"/>
    </source>
</evidence>